<protein>
    <submittedName>
        <fullName evidence="2">Unannotated protein</fullName>
    </submittedName>
</protein>
<evidence type="ECO:0000313" key="2">
    <source>
        <dbReference type="EMBL" id="CAB4709932.1"/>
    </source>
</evidence>
<name>A0A6J6QHC1_9ZZZZ</name>
<dbReference type="InterPro" id="IPR013785">
    <property type="entry name" value="Aldolase_TIM"/>
</dbReference>
<dbReference type="GO" id="GO:0047444">
    <property type="term" value="F:N-acylneuraminate-9-phosphate synthase activity"/>
    <property type="evidence" value="ECO:0007669"/>
    <property type="project" value="TreeGrafter"/>
</dbReference>
<dbReference type="SUPFAM" id="SSF51569">
    <property type="entry name" value="Aldolase"/>
    <property type="match status" value="1"/>
</dbReference>
<gene>
    <name evidence="2" type="ORF">UFOPK2399_01931</name>
</gene>
<dbReference type="Pfam" id="PF08666">
    <property type="entry name" value="SAF"/>
    <property type="match status" value="1"/>
</dbReference>
<dbReference type="InterPro" id="IPR013974">
    <property type="entry name" value="SAF"/>
</dbReference>
<dbReference type="SUPFAM" id="SSF51269">
    <property type="entry name" value="AFP III-like domain"/>
    <property type="match status" value="1"/>
</dbReference>
<sequence>MTPAAPIDLTAYAGWDAPIFLIAEAGVNHGGDLDTAREMVRAAAAAGVDAIKFQTYSASRIATKASAAYWDRTQEPTATQFELFSKYDALGEADYRALAAECAAAGVLFLTTPFDIDCVSWLEPLVGTWKIASADITNPVLLRRVARTGKSVALSTGASTLEEIAAAVALLRAEGAQSIALLQCTLSYPTAAADAAVGGLVDLHAHFPELALGYSDHTQEADSYAVIAAAYTLGARVIEKHFTLDASLPGNDHYHALEPDGFVRLRSELNRLRTILGAPTKDVLDNEQAARTHARRSLVSRGDLAAGSVITEDALDVKRPGTGISPVELDAVLGRRLAVGVPDDTTLQWDMFEGADER</sequence>
<dbReference type="CDD" id="cd11615">
    <property type="entry name" value="SAF_NeuB_like"/>
    <property type="match status" value="1"/>
</dbReference>
<dbReference type="InterPro" id="IPR057736">
    <property type="entry name" value="SAF_PseI/NeuA/NeuB"/>
</dbReference>
<dbReference type="AlphaFoldDB" id="A0A6J6QHC1"/>
<dbReference type="InterPro" id="IPR006190">
    <property type="entry name" value="SAF_AFP_Neu5Ac"/>
</dbReference>
<evidence type="ECO:0000259" key="1">
    <source>
        <dbReference type="PROSITE" id="PS50844"/>
    </source>
</evidence>
<dbReference type="EMBL" id="CAEZXP010000010">
    <property type="protein sequence ID" value="CAB4709932.1"/>
    <property type="molecule type" value="Genomic_DNA"/>
</dbReference>
<dbReference type="InterPro" id="IPR013132">
    <property type="entry name" value="PseI/NeuA/B-like_N"/>
</dbReference>
<dbReference type="Pfam" id="PF03102">
    <property type="entry name" value="NeuB"/>
    <property type="match status" value="1"/>
</dbReference>
<organism evidence="2">
    <name type="scientific">freshwater metagenome</name>
    <dbReference type="NCBI Taxonomy" id="449393"/>
    <lineage>
        <taxon>unclassified sequences</taxon>
        <taxon>metagenomes</taxon>
        <taxon>ecological metagenomes</taxon>
    </lineage>
</organism>
<reference evidence="2" key="1">
    <citation type="submission" date="2020-05" db="EMBL/GenBank/DDBJ databases">
        <authorList>
            <person name="Chiriac C."/>
            <person name="Salcher M."/>
            <person name="Ghai R."/>
            <person name="Kavagutti S V."/>
        </authorList>
    </citation>
    <scope>NUCLEOTIDE SEQUENCE</scope>
</reference>
<dbReference type="PROSITE" id="PS50844">
    <property type="entry name" value="AFP_LIKE"/>
    <property type="match status" value="1"/>
</dbReference>
<dbReference type="GO" id="GO:0016051">
    <property type="term" value="P:carbohydrate biosynthetic process"/>
    <property type="evidence" value="ECO:0007669"/>
    <property type="project" value="InterPro"/>
</dbReference>
<dbReference type="PANTHER" id="PTHR42966">
    <property type="entry name" value="N-ACETYLNEURAMINATE SYNTHASE"/>
    <property type="match status" value="1"/>
</dbReference>
<feature type="domain" description="AFP-like" evidence="1">
    <location>
        <begin position="297"/>
        <end position="355"/>
    </location>
</feature>
<dbReference type="SMART" id="SM00858">
    <property type="entry name" value="SAF"/>
    <property type="match status" value="1"/>
</dbReference>
<proteinExistence type="predicted"/>
<dbReference type="InterPro" id="IPR051690">
    <property type="entry name" value="PseI-like"/>
</dbReference>
<dbReference type="PANTHER" id="PTHR42966:SF1">
    <property type="entry name" value="SIALIC ACID SYNTHASE"/>
    <property type="match status" value="1"/>
</dbReference>
<dbReference type="Gene3D" id="3.90.1210.10">
    <property type="entry name" value="Antifreeze-like/N-acetylneuraminic acid synthase C-terminal domain"/>
    <property type="match status" value="1"/>
</dbReference>
<dbReference type="InterPro" id="IPR036732">
    <property type="entry name" value="AFP_Neu5c_C_sf"/>
</dbReference>
<accession>A0A6J6QHC1</accession>
<dbReference type="Gene3D" id="3.20.20.70">
    <property type="entry name" value="Aldolase class I"/>
    <property type="match status" value="1"/>
</dbReference>